<comment type="caution">
    <text evidence="1">The sequence shown here is derived from an EMBL/GenBank/DDBJ whole genome shotgun (WGS) entry which is preliminary data.</text>
</comment>
<protein>
    <submittedName>
        <fullName evidence="1">VWA domain-containing protein</fullName>
    </submittedName>
</protein>
<dbReference type="RefSeq" id="WP_094452634.1">
    <property type="nucleotide sequence ID" value="NZ_NOXU01000011.1"/>
</dbReference>
<dbReference type="PANTHER" id="PTHR39338">
    <property type="entry name" value="BLL5662 PROTEIN-RELATED"/>
    <property type="match status" value="1"/>
</dbReference>
<evidence type="ECO:0000313" key="2">
    <source>
        <dbReference type="Proteomes" id="UP000216998"/>
    </source>
</evidence>
<gene>
    <name evidence="1" type="ORF">CHU95_00475</name>
</gene>
<accession>A0A255Z9Y2</accession>
<proteinExistence type="predicted"/>
<keyword evidence="2" id="KW-1185">Reference proteome</keyword>
<dbReference type="AlphaFoldDB" id="A0A255Z9Y2"/>
<name>A0A255Z9Y2_9PROT</name>
<dbReference type="EMBL" id="NOXU01000011">
    <property type="protein sequence ID" value="OYQ37675.1"/>
    <property type="molecule type" value="Genomic_DNA"/>
</dbReference>
<dbReference type="OrthoDB" id="9764216at2"/>
<evidence type="ECO:0000313" key="1">
    <source>
        <dbReference type="EMBL" id="OYQ37675.1"/>
    </source>
</evidence>
<organism evidence="1 2">
    <name type="scientific">Niveispirillum lacus</name>
    <dbReference type="NCBI Taxonomy" id="1981099"/>
    <lineage>
        <taxon>Bacteria</taxon>
        <taxon>Pseudomonadati</taxon>
        <taxon>Pseudomonadota</taxon>
        <taxon>Alphaproteobacteria</taxon>
        <taxon>Rhodospirillales</taxon>
        <taxon>Azospirillaceae</taxon>
        <taxon>Niveispirillum</taxon>
    </lineage>
</organism>
<reference evidence="1 2" key="1">
    <citation type="submission" date="2017-07" db="EMBL/GenBank/DDBJ databases">
        <title>Niveispirillum cyanobacteriorum sp. nov., isolated from cyanobacterial aggregates in a eutrophic lake.</title>
        <authorList>
            <person name="Cai H."/>
        </authorList>
    </citation>
    <scope>NUCLEOTIDE SEQUENCE [LARGE SCALE GENOMIC DNA]</scope>
    <source>
        <strain evidence="2">TH1-14</strain>
    </source>
</reference>
<dbReference type="Proteomes" id="UP000216998">
    <property type="component" value="Unassembled WGS sequence"/>
</dbReference>
<dbReference type="PANTHER" id="PTHR39338:SF7">
    <property type="entry name" value="BLL6692 PROTEIN"/>
    <property type="match status" value="1"/>
</dbReference>
<sequence>MFTGFFYDLRKAGVPVSLKEYLALMEAMQAGIAGYAVEDFYYLSRAILVKDERNLDKFDRVFATVFKGLEGGGAVGSEELTARIPEDWLRKLAEKFLTEEEKAQIEALGGWDKLMETLAQRLAEQKDRHQGGNKWIGTAGTSPFGAYGYNPEGVRIGQDGSRNRRAVKVWDKREFRNLDDSVELGTRNIKVALRRLRKFARTGAAETLDLPDTISSTARNAGWLDIKMVPERHNAVKVLLFLDVGGSMDDHIRLCEELFSAARGEFKHLEYYYFHNCVYEGVWKDNKRRHVERLSTFDVINTYGADYKLVFVGDASMSPYEITQPGGSVEHFNEEAGIVWMRRLLDKYPHAIWLNPSDERYWTYTQSIGLMRQIMADRMFPLTLAGLDAGMRELMR</sequence>